<feature type="domain" description="4Fe-4S ferredoxin-type" evidence="9">
    <location>
        <begin position="61"/>
        <end position="93"/>
    </location>
</feature>
<dbReference type="Pfam" id="PF12800">
    <property type="entry name" value="Fer4_4"/>
    <property type="match status" value="1"/>
</dbReference>
<keyword evidence="7" id="KW-0411">Iron-sulfur</keyword>
<organism evidence="10 11">
    <name type="scientific">Shewanella intestini</name>
    <dbReference type="NCBI Taxonomy" id="2017544"/>
    <lineage>
        <taxon>Bacteria</taxon>
        <taxon>Pseudomonadati</taxon>
        <taxon>Pseudomonadota</taxon>
        <taxon>Gammaproteobacteria</taxon>
        <taxon>Alteromonadales</taxon>
        <taxon>Shewanellaceae</taxon>
        <taxon>Shewanella</taxon>
    </lineage>
</organism>
<feature type="region of interest" description="Disordered" evidence="8">
    <location>
        <begin position="193"/>
        <end position="222"/>
    </location>
</feature>
<dbReference type="RefSeq" id="WP_153666218.1">
    <property type="nucleotide sequence ID" value="NZ_JAAIKR010000025.1"/>
</dbReference>
<accession>A0ABS5I6F2</accession>
<evidence type="ECO:0000256" key="8">
    <source>
        <dbReference type="SAM" id="MobiDB-lite"/>
    </source>
</evidence>
<evidence type="ECO:0000313" key="11">
    <source>
        <dbReference type="Proteomes" id="UP000811844"/>
    </source>
</evidence>
<dbReference type="EMBL" id="JAAIKR010000025">
    <property type="protein sequence ID" value="MBR9729598.1"/>
    <property type="molecule type" value="Genomic_DNA"/>
</dbReference>
<name>A0ABS5I6F2_9GAMM</name>
<evidence type="ECO:0000256" key="2">
    <source>
        <dbReference type="ARBA" id="ARBA00022485"/>
    </source>
</evidence>
<dbReference type="Gene3D" id="3.30.70.20">
    <property type="match status" value="2"/>
</dbReference>
<dbReference type="SUPFAM" id="SSF54862">
    <property type="entry name" value="4Fe-4S ferredoxins"/>
    <property type="match status" value="1"/>
</dbReference>
<dbReference type="InterPro" id="IPR050954">
    <property type="entry name" value="ET_IronSulfur_Cluster-Binding"/>
</dbReference>
<proteinExistence type="predicted"/>
<evidence type="ECO:0000256" key="7">
    <source>
        <dbReference type="ARBA" id="ARBA00023014"/>
    </source>
</evidence>
<keyword evidence="1" id="KW-0813">Transport</keyword>
<dbReference type="PROSITE" id="PS51379">
    <property type="entry name" value="4FE4S_FER_2"/>
    <property type="match status" value="3"/>
</dbReference>
<evidence type="ECO:0000256" key="5">
    <source>
        <dbReference type="ARBA" id="ARBA00022982"/>
    </source>
</evidence>
<keyword evidence="3" id="KW-0479">Metal-binding</keyword>
<reference evidence="10 11" key="1">
    <citation type="submission" date="2020-02" db="EMBL/GenBank/DDBJ databases">
        <title>Shewanella WXL01 sp. nov., a marine bacterium isolated from green algae in Luhuitou Fringing Reef (Northern South China Sea).</title>
        <authorList>
            <person name="Wang X."/>
        </authorList>
    </citation>
    <scope>NUCLEOTIDE SEQUENCE [LARGE SCALE GENOMIC DNA]</scope>
    <source>
        <strain evidence="10 11">MCCC 1A01895</strain>
    </source>
</reference>
<evidence type="ECO:0000256" key="4">
    <source>
        <dbReference type="ARBA" id="ARBA00022737"/>
    </source>
</evidence>
<dbReference type="Pfam" id="PF13247">
    <property type="entry name" value="Fer4_11"/>
    <property type="match status" value="1"/>
</dbReference>
<gene>
    <name evidence="10" type="ORF">G3R48_16640</name>
</gene>
<feature type="domain" description="4Fe-4S ferredoxin-type" evidence="9">
    <location>
        <begin position="8"/>
        <end position="37"/>
    </location>
</feature>
<comment type="caution">
    <text evidence="10">The sequence shown here is derived from an EMBL/GenBank/DDBJ whole genome shotgun (WGS) entry which is preliminary data.</text>
</comment>
<keyword evidence="6" id="KW-0408">Iron</keyword>
<sequence>MLSDNTQHGFYFDTRKCIGCKKCHRVCKAKFDSESSVNPRRVYKSDGDVIYKNNHQHVHCNVPTFFISLACNHCSAPVCVLACPSGAMHKRSEDGLVHVIQDMCTGCGACARACPYDAPQLDPVKKVMVKCDGCFEQVQHGDRPLCVAACPKQALDFGTIEKLKIKYGKKAHISSIPSSQITSPNTLLGGVEVSRSTNRRKGNMGKKYPTGDYTKGLLTNPK</sequence>
<keyword evidence="11" id="KW-1185">Reference proteome</keyword>
<keyword evidence="5" id="KW-0249">Electron transport</keyword>
<evidence type="ECO:0000256" key="3">
    <source>
        <dbReference type="ARBA" id="ARBA00022723"/>
    </source>
</evidence>
<keyword evidence="4" id="KW-0677">Repeat</keyword>
<dbReference type="InterPro" id="IPR017900">
    <property type="entry name" value="4Fe4S_Fe_S_CS"/>
</dbReference>
<evidence type="ECO:0000313" key="10">
    <source>
        <dbReference type="EMBL" id="MBR9729598.1"/>
    </source>
</evidence>
<dbReference type="Proteomes" id="UP000811844">
    <property type="component" value="Unassembled WGS sequence"/>
</dbReference>
<evidence type="ECO:0000256" key="6">
    <source>
        <dbReference type="ARBA" id="ARBA00023004"/>
    </source>
</evidence>
<dbReference type="InterPro" id="IPR017896">
    <property type="entry name" value="4Fe4S_Fe-S-bd"/>
</dbReference>
<dbReference type="PANTHER" id="PTHR43177:SF5">
    <property type="entry name" value="ANAEROBIC DIMETHYL SULFOXIDE REDUCTASE CHAIN B-RELATED"/>
    <property type="match status" value="1"/>
</dbReference>
<feature type="domain" description="4Fe-4S ferredoxin-type" evidence="9">
    <location>
        <begin position="95"/>
        <end position="124"/>
    </location>
</feature>
<evidence type="ECO:0000256" key="1">
    <source>
        <dbReference type="ARBA" id="ARBA00022448"/>
    </source>
</evidence>
<protein>
    <submittedName>
        <fullName evidence="10">4Fe-4S dicluster domain-containing protein</fullName>
    </submittedName>
</protein>
<keyword evidence="2" id="KW-0004">4Fe-4S</keyword>
<dbReference type="PANTHER" id="PTHR43177">
    <property type="entry name" value="PROTEIN NRFC"/>
    <property type="match status" value="1"/>
</dbReference>
<dbReference type="CDD" id="cd16371">
    <property type="entry name" value="DMSOR_beta_like"/>
    <property type="match status" value="1"/>
</dbReference>
<evidence type="ECO:0000259" key="9">
    <source>
        <dbReference type="PROSITE" id="PS51379"/>
    </source>
</evidence>
<dbReference type="PROSITE" id="PS00198">
    <property type="entry name" value="4FE4S_FER_1"/>
    <property type="match status" value="1"/>
</dbReference>